<dbReference type="AlphaFoldDB" id="A0A0F9T934"/>
<dbReference type="EMBL" id="LAZR01000274">
    <property type="protein sequence ID" value="KKN77730.1"/>
    <property type="molecule type" value="Genomic_DNA"/>
</dbReference>
<evidence type="ECO:0000313" key="1">
    <source>
        <dbReference type="EMBL" id="KKN77730.1"/>
    </source>
</evidence>
<sequence length="50" mass="6103">MMYLFLTLSFLLHAYTLHRIQMLDRRSSEGAYDLDSYHEYWKQGPTHNHD</sequence>
<protein>
    <submittedName>
        <fullName evidence="1">Uncharacterized protein</fullName>
    </submittedName>
</protein>
<accession>A0A0F9T934</accession>
<proteinExistence type="predicted"/>
<gene>
    <name evidence="1" type="ORF">LCGC14_0357040</name>
</gene>
<organism evidence="1">
    <name type="scientific">marine sediment metagenome</name>
    <dbReference type="NCBI Taxonomy" id="412755"/>
    <lineage>
        <taxon>unclassified sequences</taxon>
        <taxon>metagenomes</taxon>
        <taxon>ecological metagenomes</taxon>
    </lineage>
</organism>
<reference evidence="1" key="1">
    <citation type="journal article" date="2015" name="Nature">
        <title>Complex archaea that bridge the gap between prokaryotes and eukaryotes.</title>
        <authorList>
            <person name="Spang A."/>
            <person name="Saw J.H."/>
            <person name="Jorgensen S.L."/>
            <person name="Zaremba-Niedzwiedzka K."/>
            <person name="Martijn J."/>
            <person name="Lind A.E."/>
            <person name="van Eijk R."/>
            <person name="Schleper C."/>
            <person name="Guy L."/>
            <person name="Ettema T.J."/>
        </authorList>
    </citation>
    <scope>NUCLEOTIDE SEQUENCE</scope>
</reference>
<name>A0A0F9T934_9ZZZZ</name>
<comment type="caution">
    <text evidence="1">The sequence shown here is derived from an EMBL/GenBank/DDBJ whole genome shotgun (WGS) entry which is preliminary data.</text>
</comment>